<proteinExistence type="predicted"/>
<dbReference type="AlphaFoldDB" id="A0A0L9UMN3"/>
<dbReference type="EMBL" id="CM003375">
    <property type="protein sequence ID" value="KOM43842.1"/>
    <property type="molecule type" value="Genomic_DNA"/>
</dbReference>
<evidence type="ECO:0000313" key="1">
    <source>
        <dbReference type="EMBL" id="KOM43842.1"/>
    </source>
</evidence>
<organism evidence="1 2">
    <name type="scientific">Phaseolus angularis</name>
    <name type="common">Azuki bean</name>
    <name type="synonym">Vigna angularis</name>
    <dbReference type="NCBI Taxonomy" id="3914"/>
    <lineage>
        <taxon>Eukaryota</taxon>
        <taxon>Viridiplantae</taxon>
        <taxon>Streptophyta</taxon>
        <taxon>Embryophyta</taxon>
        <taxon>Tracheophyta</taxon>
        <taxon>Spermatophyta</taxon>
        <taxon>Magnoliopsida</taxon>
        <taxon>eudicotyledons</taxon>
        <taxon>Gunneridae</taxon>
        <taxon>Pentapetalae</taxon>
        <taxon>rosids</taxon>
        <taxon>fabids</taxon>
        <taxon>Fabales</taxon>
        <taxon>Fabaceae</taxon>
        <taxon>Papilionoideae</taxon>
        <taxon>50 kb inversion clade</taxon>
        <taxon>NPAAA clade</taxon>
        <taxon>indigoferoid/millettioid clade</taxon>
        <taxon>Phaseoleae</taxon>
        <taxon>Vigna</taxon>
    </lineage>
</organism>
<sequence>MGFLGSVDKWMKPGFTKWESNGRAVREKKKGTEQLKGFGVGEDDRGVCAATTHRRRESGSSSGDHGDCAVGYECCAKLMI</sequence>
<dbReference type="Proteomes" id="UP000053144">
    <property type="component" value="Chromosome 5"/>
</dbReference>
<accession>A0A0L9UMN3</accession>
<protein>
    <submittedName>
        <fullName evidence="1">Uncharacterized protein</fullName>
    </submittedName>
</protein>
<gene>
    <name evidence="1" type="ORF">LR48_Vigan05g144700</name>
</gene>
<name>A0A0L9UMN3_PHAAN</name>
<evidence type="ECO:0000313" key="2">
    <source>
        <dbReference type="Proteomes" id="UP000053144"/>
    </source>
</evidence>
<reference evidence="2" key="1">
    <citation type="journal article" date="2015" name="Proc. Natl. Acad. Sci. U.S.A.">
        <title>Genome sequencing of adzuki bean (Vigna angularis) provides insight into high starch and low fat accumulation and domestication.</title>
        <authorList>
            <person name="Yang K."/>
            <person name="Tian Z."/>
            <person name="Chen C."/>
            <person name="Luo L."/>
            <person name="Zhao B."/>
            <person name="Wang Z."/>
            <person name="Yu L."/>
            <person name="Li Y."/>
            <person name="Sun Y."/>
            <person name="Li W."/>
            <person name="Chen Y."/>
            <person name="Li Y."/>
            <person name="Zhang Y."/>
            <person name="Ai D."/>
            <person name="Zhao J."/>
            <person name="Shang C."/>
            <person name="Ma Y."/>
            <person name="Wu B."/>
            <person name="Wang M."/>
            <person name="Gao L."/>
            <person name="Sun D."/>
            <person name="Zhang P."/>
            <person name="Guo F."/>
            <person name="Wang W."/>
            <person name="Li Y."/>
            <person name="Wang J."/>
            <person name="Varshney R.K."/>
            <person name="Wang J."/>
            <person name="Ling H.Q."/>
            <person name="Wan P."/>
        </authorList>
    </citation>
    <scope>NUCLEOTIDE SEQUENCE</scope>
    <source>
        <strain evidence="2">cv. Jingnong 6</strain>
    </source>
</reference>
<dbReference type="Gramene" id="KOM43842">
    <property type="protein sequence ID" value="KOM43842"/>
    <property type="gene ID" value="LR48_Vigan05g144700"/>
</dbReference>